<protein>
    <recommendedName>
        <fullName evidence="9">DUF300-domain-containing protein</fullName>
    </recommendedName>
</protein>
<dbReference type="Proteomes" id="UP001309876">
    <property type="component" value="Unassembled WGS sequence"/>
</dbReference>
<feature type="transmembrane region" description="Helical" evidence="6">
    <location>
        <begin position="283"/>
        <end position="304"/>
    </location>
</feature>
<feature type="compositionally biased region" description="Basic and acidic residues" evidence="5">
    <location>
        <begin position="447"/>
        <end position="460"/>
    </location>
</feature>
<feature type="transmembrane region" description="Helical" evidence="6">
    <location>
        <begin position="67"/>
        <end position="89"/>
    </location>
</feature>
<feature type="transmembrane region" description="Helical" evidence="6">
    <location>
        <begin position="240"/>
        <end position="263"/>
    </location>
</feature>
<dbReference type="PANTHER" id="PTHR23423">
    <property type="entry name" value="ORGANIC SOLUTE TRANSPORTER-RELATED"/>
    <property type="match status" value="1"/>
</dbReference>
<feature type="compositionally biased region" description="Polar residues" evidence="5">
    <location>
        <begin position="461"/>
        <end position="477"/>
    </location>
</feature>
<evidence type="ECO:0000256" key="5">
    <source>
        <dbReference type="SAM" id="MobiDB-lite"/>
    </source>
</evidence>
<feature type="transmembrane region" description="Helical" evidence="6">
    <location>
        <begin position="101"/>
        <end position="118"/>
    </location>
</feature>
<evidence type="ECO:0000313" key="8">
    <source>
        <dbReference type="Proteomes" id="UP001309876"/>
    </source>
</evidence>
<accession>A0AAN7T6S2</accession>
<keyword evidence="8" id="KW-1185">Reference proteome</keyword>
<feature type="region of interest" description="Disordered" evidence="5">
    <location>
        <begin position="422"/>
        <end position="520"/>
    </location>
</feature>
<reference evidence="7 8" key="1">
    <citation type="submission" date="2023-08" db="EMBL/GenBank/DDBJ databases">
        <title>Black Yeasts Isolated from many extreme environments.</title>
        <authorList>
            <person name="Coleine C."/>
            <person name="Stajich J.E."/>
            <person name="Selbmann L."/>
        </authorList>
    </citation>
    <scope>NUCLEOTIDE SEQUENCE [LARGE SCALE GENOMIC DNA]</scope>
    <source>
        <strain evidence="7 8">CCFEE 5910</strain>
    </source>
</reference>
<name>A0AAN7T6S2_9EURO</name>
<evidence type="ECO:0000256" key="6">
    <source>
        <dbReference type="SAM" id="Phobius"/>
    </source>
</evidence>
<evidence type="ECO:0000256" key="4">
    <source>
        <dbReference type="ARBA" id="ARBA00023136"/>
    </source>
</evidence>
<dbReference type="AlphaFoldDB" id="A0AAN7T6S2"/>
<evidence type="ECO:0000256" key="3">
    <source>
        <dbReference type="ARBA" id="ARBA00022989"/>
    </source>
</evidence>
<dbReference type="SMART" id="SM01417">
    <property type="entry name" value="Solute_trans_a"/>
    <property type="match status" value="1"/>
</dbReference>
<proteinExistence type="predicted"/>
<dbReference type="EMBL" id="JAVRRJ010000001">
    <property type="protein sequence ID" value="KAK5090724.1"/>
    <property type="molecule type" value="Genomic_DNA"/>
</dbReference>
<comment type="caution">
    <text evidence="7">The sequence shown here is derived from an EMBL/GenBank/DDBJ whole genome shotgun (WGS) entry which is preliminary data.</text>
</comment>
<organism evidence="7 8">
    <name type="scientific">Lithohypha guttulata</name>
    <dbReference type="NCBI Taxonomy" id="1690604"/>
    <lineage>
        <taxon>Eukaryota</taxon>
        <taxon>Fungi</taxon>
        <taxon>Dikarya</taxon>
        <taxon>Ascomycota</taxon>
        <taxon>Pezizomycotina</taxon>
        <taxon>Eurotiomycetes</taxon>
        <taxon>Chaetothyriomycetidae</taxon>
        <taxon>Chaetothyriales</taxon>
        <taxon>Trichomeriaceae</taxon>
        <taxon>Lithohypha</taxon>
    </lineage>
</organism>
<dbReference type="Pfam" id="PF03619">
    <property type="entry name" value="Solute_trans_a"/>
    <property type="match status" value="1"/>
</dbReference>
<evidence type="ECO:0000256" key="1">
    <source>
        <dbReference type="ARBA" id="ARBA00004141"/>
    </source>
</evidence>
<feature type="transmembrane region" description="Helical" evidence="6">
    <location>
        <begin position="31"/>
        <end position="55"/>
    </location>
</feature>
<evidence type="ECO:0000313" key="7">
    <source>
        <dbReference type="EMBL" id="KAK5090724.1"/>
    </source>
</evidence>
<gene>
    <name evidence="7" type="ORF">LTR05_000899</name>
</gene>
<feature type="transmembrane region" description="Helical" evidence="6">
    <location>
        <begin position="206"/>
        <end position="228"/>
    </location>
</feature>
<keyword evidence="2 6" id="KW-0812">Transmembrane</keyword>
<dbReference type="InterPro" id="IPR005178">
    <property type="entry name" value="Ostalpha/TMEM184C"/>
</dbReference>
<sequence>MGLPQCNTTLEDARLDETPLFNTHNFTFHQLILVISAACGLIAIIVSLFLMFMHATHYSRPTEQRHIIRILFMVPVYALVSFLSIWFYYHSVYYEVLRDCYEAFAIASFFSLMCAYLADDLHHQKEYFRKIKPKPWIWPMKWFQKCCGGDRGCLRTPRSGLTWFNVIWVAVFQYCFIRVSMTITAVVTQYFDRYCLESLNPAFAHVWVMVIEAVAVTITMYCIIQFYVQIREDVAQHKPILKVLAIKLVIFLSFWQTIIISFLTSSGAIEASNKIETPDIKVGIPSLLLCIEMALFAIFHLWSFSYRPYVIGSKQYQAVYGHLDSTAQARYRGGPLGMKAILECFNPWDLIKATGRSAKWLFVGRARRMEDASYTSVNAQGTDVQKMNDLDNGTTAYGGAGATMLTKNPVRAEEGSGLLARAQQPAGLAPRATHESDGSGSSPWTDVEAKEYFQDQEMQKKTGSQRADFQAANTNPYDTRYTGKDAYGPRSSSLQPPRLQETGISRPAGTAPGGGQPLHQHLPMVTRRDIEDMQHNRQGQAPYPRSVASIGVADHHHQ</sequence>
<evidence type="ECO:0008006" key="9">
    <source>
        <dbReference type="Google" id="ProtNLM"/>
    </source>
</evidence>
<evidence type="ECO:0000256" key="2">
    <source>
        <dbReference type="ARBA" id="ARBA00022692"/>
    </source>
</evidence>
<keyword evidence="4 6" id="KW-0472">Membrane</keyword>
<comment type="subcellular location">
    <subcellularLocation>
        <location evidence="1">Membrane</location>
        <topology evidence="1">Multi-pass membrane protein</topology>
    </subcellularLocation>
</comment>
<dbReference type="GO" id="GO:0016020">
    <property type="term" value="C:membrane"/>
    <property type="evidence" value="ECO:0007669"/>
    <property type="project" value="UniProtKB-SubCell"/>
</dbReference>
<keyword evidence="3 6" id="KW-1133">Transmembrane helix</keyword>
<feature type="region of interest" description="Disordered" evidence="5">
    <location>
        <begin position="533"/>
        <end position="558"/>
    </location>
</feature>
<feature type="transmembrane region" description="Helical" evidence="6">
    <location>
        <begin position="161"/>
        <end position="186"/>
    </location>
</feature>